<dbReference type="GO" id="GO:0003954">
    <property type="term" value="F:NADH dehydrogenase activity"/>
    <property type="evidence" value="ECO:0007669"/>
    <property type="project" value="TreeGrafter"/>
</dbReference>
<organism evidence="7 8">
    <name type="scientific">Dysgonomonas macrotermitis</name>
    <dbReference type="NCBI Taxonomy" id="1346286"/>
    <lineage>
        <taxon>Bacteria</taxon>
        <taxon>Pseudomonadati</taxon>
        <taxon>Bacteroidota</taxon>
        <taxon>Bacteroidia</taxon>
        <taxon>Bacteroidales</taxon>
        <taxon>Dysgonomonadaceae</taxon>
        <taxon>Dysgonomonas</taxon>
    </lineage>
</organism>
<dbReference type="PROSITE" id="PS00668">
    <property type="entry name" value="COMPLEX1_ND1_2"/>
    <property type="match status" value="1"/>
</dbReference>
<comment type="function">
    <text evidence="5">NDH-1 shuttles electrons from NADH, via FMN and iron-sulfur (Fe-S) centers, to quinones in the respiratory chain. The immediate electron acceptor for the enzyme in this species is believed to be ubiquinone. Couples the redox reaction to proton translocation (for every two electrons transferred, four hydrogen ions are translocated across the cytoplasmic membrane), and thus conserves the redox energy in a proton gradient. This subunit may bind ubiquinone.</text>
</comment>
<keyword evidence="4 5" id="KW-0472">Membrane</keyword>
<dbReference type="HAMAP" id="MF_01350">
    <property type="entry name" value="NDH1_NuoH"/>
    <property type="match status" value="1"/>
</dbReference>
<comment type="subunit">
    <text evidence="5">NDH-1 is composed of 14 different subunits. Subunits NuoA, H, J, K, L, M, N constitute the membrane sector of the complex.</text>
</comment>
<keyword evidence="5" id="KW-1278">Translocase</keyword>
<dbReference type="NCBIfam" id="NF004741">
    <property type="entry name" value="PRK06076.1-2"/>
    <property type="match status" value="1"/>
</dbReference>
<evidence type="ECO:0000256" key="2">
    <source>
        <dbReference type="ARBA" id="ARBA00022692"/>
    </source>
</evidence>
<evidence type="ECO:0000256" key="1">
    <source>
        <dbReference type="ARBA" id="ARBA00004141"/>
    </source>
</evidence>
<dbReference type="EC" id="7.1.1.-" evidence="5"/>
<feature type="transmembrane region" description="Helical" evidence="5">
    <location>
        <begin position="345"/>
        <end position="365"/>
    </location>
</feature>
<accession>A0A1M5DF50</accession>
<dbReference type="PROSITE" id="PS00667">
    <property type="entry name" value="COMPLEX1_ND1_1"/>
    <property type="match status" value="1"/>
</dbReference>
<keyword evidence="3 5" id="KW-1133">Transmembrane helix</keyword>
<comment type="subcellular location">
    <subcellularLocation>
        <location evidence="5 6">Cell membrane</location>
        <topology evidence="5 6">Multi-pass membrane protein</topology>
    </subcellularLocation>
    <subcellularLocation>
        <location evidence="1">Membrane</location>
        <topology evidence="1">Multi-pass membrane protein</topology>
    </subcellularLocation>
</comment>
<comment type="similarity">
    <text evidence="5 6">Belongs to the complex I subunit 1 family.</text>
</comment>
<feature type="transmembrane region" description="Helical" evidence="5">
    <location>
        <begin position="29"/>
        <end position="56"/>
    </location>
</feature>
<gene>
    <name evidence="5" type="primary">nuoH</name>
    <name evidence="7" type="ORF">SAMN05444362_108167</name>
</gene>
<dbReference type="PANTHER" id="PTHR11432:SF3">
    <property type="entry name" value="NADH-UBIQUINONE OXIDOREDUCTASE CHAIN 1"/>
    <property type="match status" value="1"/>
</dbReference>
<keyword evidence="5" id="KW-0830">Ubiquinone</keyword>
<dbReference type="Proteomes" id="UP000184480">
    <property type="component" value="Unassembled WGS sequence"/>
</dbReference>
<dbReference type="GO" id="GO:0016655">
    <property type="term" value="F:oxidoreductase activity, acting on NAD(P)H, quinone or similar compound as acceptor"/>
    <property type="evidence" value="ECO:0007669"/>
    <property type="project" value="UniProtKB-UniRule"/>
</dbReference>
<feature type="transmembrane region" description="Helical" evidence="5">
    <location>
        <begin position="211"/>
        <end position="228"/>
    </location>
</feature>
<reference evidence="8" key="1">
    <citation type="submission" date="2016-11" db="EMBL/GenBank/DDBJ databases">
        <authorList>
            <person name="Varghese N."/>
            <person name="Submissions S."/>
        </authorList>
    </citation>
    <scope>NUCLEOTIDE SEQUENCE [LARGE SCALE GENOMIC DNA]</scope>
    <source>
        <strain evidence="8">DSM 27370</strain>
    </source>
</reference>
<evidence type="ECO:0000256" key="4">
    <source>
        <dbReference type="ARBA" id="ARBA00023136"/>
    </source>
</evidence>
<feature type="transmembrane region" description="Helical" evidence="5">
    <location>
        <begin position="268"/>
        <end position="287"/>
    </location>
</feature>
<dbReference type="GO" id="GO:0009060">
    <property type="term" value="P:aerobic respiration"/>
    <property type="evidence" value="ECO:0007669"/>
    <property type="project" value="TreeGrafter"/>
</dbReference>
<dbReference type="RefSeq" id="WP_062177906.1">
    <property type="nucleotide sequence ID" value="NZ_BBXL01000004.1"/>
</dbReference>
<proteinExistence type="inferred from homology"/>
<dbReference type="GO" id="GO:0005886">
    <property type="term" value="C:plasma membrane"/>
    <property type="evidence" value="ECO:0007669"/>
    <property type="project" value="UniProtKB-SubCell"/>
</dbReference>
<dbReference type="STRING" id="1346286.SAMN05444362_108167"/>
<feature type="transmembrane region" description="Helical" evidence="5">
    <location>
        <begin position="307"/>
        <end position="324"/>
    </location>
</feature>
<evidence type="ECO:0000313" key="8">
    <source>
        <dbReference type="Proteomes" id="UP000184480"/>
    </source>
</evidence>
<dbReference type="OrthoDB" id="9803734at2"/>
<evidence type="ECO:0000256" key="3">
    <source>
        <dbReference type="ARBA" id="ARBA00022989"/>
    </source>
</evidence>
<comment type="catalytic activity">
    <reaction evidence="5">
        <text>a quinone + NADH + 5 H(+)(in) = a quinol + NAD(+) + 4 H(+)(out)</text>
        <dbReference type="Rhea" id="RHEA:57888"/>
        <dbReference type="ChEBI" id="CHEBI:15378"/>
        <dbReference type="ChEBI" id="CHEBI:24646"/>
        <dbReference type="ChEBI" id="CHEBI:57540"/>
        <dbReference type="ChEBI" id="CHEBI:57945"/>
        <dbReference type="ChEBI" id="CHEBI:132124"/>
    </reaction>
</comment>
<keyword evidence="8" id="KW-1185">Reference proteome</keyword>
<dbReference type="AlphaFoldDB" id="A0A1M5DF50"/>
<sequence>MLLDISRPLELSRLTTMFDTFLSENLPTWGVLAIEFVLIGVALLTAYAVIALILIYAERKITAFFQARLGPNRVGKYGMIQSVADMIKILIKEIIHVDNVDKFLFYTAPFFMIVASMLTFGAIPFGEGLQALDFNIGVFYVIAVSSLGIVGVLLAGWSSNNKYSMIGAMRSGAQFISYELSAGFSLMTMVVLSGTMQFSTMIESQAYCWNLFNGHIASVIAFVIYLISGHAETNRGPFDLPEAESELTAGYHTEYSGLQFGFFYLAEYLNMFIIAAIATTVFLGGWMPIQVQGWDGFNQVMNYIPSYVWFFGKTGVLVFISLWVRWTFPRLRIDQLLTLEWKYLLPINMFNILLMVIIVLAGLTLKDIFNIL</sequence>
<feature type="transmembrane region" description="Helical" evidence="5">
    <location>
        <begin position="137"/>
        <end position="157"/>
    </location>
</feature>
<protein>
    <recommendedName>
        <fullName evidence="5">NADH-quinone oxidoreductase subunit H</fullName>
        <ecNumber evidence="5">7.1.1.-</ecNumber>
    </recommendedName>
    <alternativeName>
        <fullName evidence="5">NADH dehydrogenase I subunit H</fullName>
    </alternativeName>
    <alternativeName>
        <fullName evidence="5">NDH-1 subunit H</fullName>
    </alternativeName>
</protein>
<keyword evidence="2 5" id="KW-0812">Transmembrane</keyword>
<dbReference type="EMBL" id="FQUC01000008">
    <property type="protein sequence ID" value="SHF65312.1"/>
    <property type="molecule type" value="Genomic_DNA"/>
</dbReference>
<dbReference type="PANTHER" id="PTHR11432">
    <property type="entry name" value="NADH DEHYDROGENASE SUBUNIT 1"/>
    <property type="match status" value="1"/>
</dbReference>
<keyword evidence="5" id="KW-1003">Cell membrane</keyword>
<keyword evidence="5 6" id="KW-0520">NAD</keyword>
<keyword evidence="5" id="KW-0874">Quinone</keyword>
<dbReference type="InterPro" id="IPR018086">
    <property type="entry name" value="NADH_UbQ_OxRdtase_su1_CS"/>
</dbReference>
<dbReference type="GO" id="GO:0048038">
    <property type="term" value="F:quinone binding"/>
    <property type="evidence" value="ECO:0007669"/>
    <property type="project" value="UniProtKB-KW"/>
</dbReference>
<evidence type="ECO:0000256" key="5">
    <source>
        <dbReference type="HAMAP-Rule" id="MF_01350"/>
    </source>
</evidence>
<name>A0A1M5DF50_9BACT</name>
<comment type="caution">
    <text evidence="5">Lacks conserved residue(s) required for the propagation of feature annotation.</text>
</comment>
<dbReference type="InterPro" id="IPR001694">
    <property type="entry name" value="NADH_UbQ_OxRdtase_su1/FPO"/>
</dbReference>
<feature type="transmembrane region" description="Helical" evidence="5">
    <location>
        <begin position="103"/>
        <end position="125"/>
    </location>
</feature>
<evidence type="ECO:0000256" key="6">
    <source>
        <dbReference type="RuleBase" id="RU000471"/>
    </source>
</evidence>
<evidence type="ECO:0000313" key="7">
    <source>
        <dbReference type="EMBL" id="SHF65312.1"/>
    </source>
</evidence>
<dbReference type="Pfam" id="PF00146">
    <property type="entry name" value="NADHdh"/>
    <property type="match status" value="1"/>
</dbReference>